<accession>S5VC61</accession>
<evidence type="ECO:0000313" key="3">
    <source>
        <dbReference type="Proteomes" id="UP000201717"/>
    </source>
</evidence>
<dbReference type="OrthoDB" id="13982at10239"/>
<reference evidence="2 3" key="2">
    <citation type="journal article" date="2014" name="Arch. Virol.">
        <title>Complete genome sequence of a new begomovirus associated with yellow mosaic disease of Hemidesmus indicus in India.</title>
        <authorList>
            <person name="Reddy M.S."/>
            <person name="Kanakala S."/>
            <person name="Srinivas K.P."/>
            <person name="Hema M."/>
            <person name="Malathi V.G."/>
            <person name="Sreenivasulu P."/>
        </authorList>
    </citation>
    <scope>NUCLEOTIDE SEQUENCE [LARGE SCALE GENOMIC DNA]</scope>
</reference>
<feature type="domain" description="Geminivirus AC4/5 conserved" evidence="1">
    <location>
        <begin position="1"/>
        <end position="38"/>
    </location>
</feature>
<dbReference type="GeneID" id="16548218"/>
<dbReference type="RefSeq" id="YP_008411020.1">
    <property type="nucleotide sequence ID" value="NC_022073.1"/>
</dbReference>
<organism evidence="2 3">
    <name type="scientific">Hemidesmus yellow mosaic virus</name>
    <dbReference type="NCBI Taxonomy" id="1383052"/>
    <lineage>
        <taxon>Viruses</taxon>
        <taxon>Monodnaviria</taxon>
        <taxon>Shotokuvirae</taxon>
        <taxon>Cressdnaviricota</taxon>
        <taxon>Repensiviricetes</taxon>
        <taxon>Geplafuvirales</taxon>
        <taxon>Geminiviridae</taxon>
        <taxon>Begomovirus</taxon>
        <taxon>Begomovirus hemidesmi</taxon>
    </lineage>
</organism>
<evidence type="ECO:0000259" key="1">
    <source>
        <dbReference type="Pfam" id="PF08464"/>
    </source>
</evidence>
<evidence type="ECO:0000313" key="2">
    <source>
        <dbReference type="EMBL" id="AGS77273.1"/>
    </source>
</evidence>
<dbReference type="EMBL" id="KC898544">
    <property type="protein sequence ID" value="AGS77280.1"/>
    <property type="molecule type" value="Genomic_DNA"/>
</dbReference>
<name>S5VC61_9GEMI</name>
<dbReference type="Proteomes" id="UP000201717">
    <property type="component" value="Segment DNA A"/>
</dbReference>
<dbReference type="InterPro" id="IPR013671">
    <property type="entry name" value="Gemini_AC4/5_cons-dom"/>
</dbReference>
<proteinExistence type="predicted"/>
<protein>
    <submittedName>
        <fullName evidence="2">AC5</fullName>
    </submittedName>
</protein>
<sequence length="129" mass="14691">MPLFKRLNLTRTLTSPRHIRTSEHPVHPWLPVTWSIYPRPPSPCDGDNGDSSTALVRAVEVQPPTYFRGGSENSDIGYSLRHSSWRVEHKSNLELIPAQQYQARMFPVSKEDILQLACTESRAQSRGNH</sequence>
<dbReference type="Pfam" id="PF08464">
    <property type="entry name" value="Gemini_AC4_5_2"/>
    <property type="match status" value="1"/>
</dbReference>
<reference evidence="2" key="1">
    <citation type="submission" date="2013-04" db="EMBL/GenBank/DDBJ databases">
        <authorList>
            <person name="Sreekanth Reddy M."/>
            <person name="Kanakala S."/>
            <person name="Srinivas K.P."/>
            <person name="Hema M."/>
            <person name="Malathi V.G."/>
            <person name="Sreenivasulu P."/>
        </authorList>
    </citation>
    <scope>NUCLEOTIDE SEQUENCE</scope>
</reference>
<dbReference type="KEGG" id="vg:16548218"/>
<keyword evidence="3" id="KW-1185">Reference proteome</keyword>
<dbReference type="EMBL" id="KC898543">
    <property type="protein sequence ID" value="AGS77273.1"/>
    <property type="molecule type" value="Genomic_DNA"/>
</dbReference>